<keyword evidence="2 4" id="KW-1133">Transmembrane helix</keyword>
<dbReference type="InterPro" id="IPR011701">
    <property type="entry name" value="MFS"/>
</dbReference>
<evidence type="ECO:0000256" key="2">
    <source>
        <dbReference type="ARBA" id="ARBA00022989"/>
    </source>
</evidence>
<dbReference type="PANTHER" id="PTHR23523:SF2">
    <property type="entry name" value="2-NITROIMIDAZOLE TRANSPORTER"/>
    <property type="match status" value="1"/>
</dbReference>
<feature type="transmembrane region" description="Helical" evidence="4">
    <location>
        <begin position="102"/>
        <end position="119"/>
    </location>
</feature>
<feature type="domain" description="Major facilitator superfamily (MFS) profile" evidence="5">
    <location>
        <begin position="32"/>
        <end position="426"/>
    </location>
</feature>
<sequence length="428" mass="45866">MKFSASQSSQSNIHPAANASQISVATAPTKALIVTVVLAILLMAINMRAPIIGFGAVAKLVQQDLGLTTKTIGLIGTIPVMAFASSSFVAPMLSRRIGLENTMILATSLLAIGIFVRVAHPQLGFLLAGTVLLSLAISLGNVLIPAVIKKYTPNHIGLVMGSYSMFLSVFAGFASGIAMWLVSLSNWQFALGVWGWVSVAAVAAWLIVAHLRLRQKISTHDAQVINQAVAAAGQPSRKSVWKIPMAWWISAFMGLQSLLYYTLASFLPSLLIDKGLSKAQAGNVGMVFQLVAFPSILLLTKWVSSQWNLRTLALLAALGNLVGVFGFGFLPLQGWVWVWSIASGFGCGVIFTLCMMIFTLKSKDSQQAAELSGMAQTVGYSIAITGPIVTGWLKDLSHTWTLSMSFLTILMVINCVFSWLATQNKAIE</sequence>
<feature type="transmembrane region" description="Helical" evidence="4">
    <location>
        <begin position="312"/>
        <end position="330"/>
    </location>
</feature>
<evidence type="ECO:0000256" key="4">
    <source>
        <dbReference type="SAM" id="Phobius"/>
    </source>
</evidence>
<dbReference type="AlphaFoldDB" id="A0A2D2LVQ5"/>
<reference evidence="7" key="1">
    <citation type="submission" date="2017-11" db="EMBL/GenBank/DDBJ databases">
        <title>Complete genome sequence of Moraxella osloensis NP7 isolated from human skin.</title>
        <authorList>
            <person name="Lee K."/>
            <person name="Lim J.Y."/>
            <person name="Hwang I."/>
        </authorList>
    </citation>
    <scope>NUCLEOTIDE SEQUENCE [LARGE SCALE GENOMIC DNA]</scope>
    <source>
        <strain evidence="7">NP7</strain>
    </source>
</reference>
<accession>A0A2D2LVQ5</accession>
<dbReference type="PANTHER" id="PTHR23523">
    <property type="match status" value="1"/>
</dbReference>
<feature type="transmembrane region" description="Helical" evidence="4">
    <location>
        <begin position="283"/>
        <end position="300"/>
    </location>
</feature>
<evidence type="ECO:0000313" key="7">
    <source>
        <dbReference type="Proteomes" id="UP000229340"/>
    </source>
</evidence>
<feature type="transmembrane region" description="Helical" evidence="4">
    <location>
        <begin position="245"/>
        <end position="263"/>
    </location>
</feature>
<dbReference type="InterPro" id="IPR052524">
    <property type="entry name" value="MFS_Cyanate_Porter"/>
</dbReference>
<proteinExistence type="predicted"/>
<evidence type="ECO:0000313" key="6">
    <source>
        <dbReference type="EMBL" id="ATR79109.1"/>
    </source>
</evidence>
<feature type="transmembrane region" description="Helical" evidence="4">
    <location>
        <begin position="125"/>
        <end position="144"/>
    </location>
</feature>
<dbReference type="Pfam" id="PF07690">
    <property type="entry name" value="MFS_1"/>
    <property type="match status" value="1"/>
</dbReference>
<dbReference type="Gene3D" id="1.20.1250.20">
    <property type="entry name" value="MFS general substrate transporter like domains"/>
    <property type="match status" value="2"/>
</dbReference>
<feature type="transmembrane region" description="Helical" evidence="4">
    <location>
        <begin position="399"/>
        <end position="421"/>
    </location>
</feature>
<feature type="transmembrane region" description="Helical" evidence="4">
    <location>
        <begin position="187"/>
        <end position="208"/>
    </location>
</feature>
<keyword evidence="3 4" id="KW-0472">Membrane</keyword>
<name>A0A2D2LVQ5_FAUOS</name>
<evidence type="ECO:0000259" key="5">
    <source>
        <dbReference type="PROSITE" id="PS50850"/>
    </source>
</evidence>
<dbReference type="EMBL" id="CP024443">
    <property type="protein sequence ID" value="ATR79109.1"/>
    <property type="molecule type" value="Genomic_DNA"/>
</dbReference>
<dbReference type="InterPro" id="IPR036259">
    <property type="entry name" value="MFS_trans_sf"/>
</dbReference>
<evidence type="ECO:0000256" key="3">
    <source>
        <dbReference type="ARBA" id="ARBA00023136"/>
    </source>
</evidence>
<dbReference type="RefSeq" id="WP_100270333.1">
    <property type="nucleotide sequence ID" value="NZ_CP024443.1"/>
</dbReference>
<organism evidence="6 7">
    <name type="scientific">Faucicola osloensis</name>
    <name type="common">Moraxella osloensis</name>
    <dbReference type="NCBI Taxonomy" id="34062"/>
    <lineage>
        <taxon>Bacteria</taxon>
        <taxon>Pseudomonadati</taxon>
        <taxon>Pseudomonadota</taxon>
        <taxon>Gammaproteobacteria</taxon>
        <taxon>Moraxellales</taxon>
        <taxon>Moraxellaceae</taxon>
        <taxon>Faucicola</taxon>
    </lineage>
</organism>
<protein>
    <submittedName>
        <fullName evidence="6">MFS transporter</fullName>
    </submittedName>
</protein>
<dbReference type="GO" id="GO:0022857">
    <property type="term" value="F:transmembrane transporter activity"/>
    <property type="evidence" value="ECO:0007669"/>
    <property type="project" value="InterPro"/>
</dbReference>
<feature type="transmembrane region" description="Helical" evidence="4">
    <location>
        <begin position="371"/>
        <end position="393"/>
    </location>
</feature>
<dbReference type="SUPFAM" id="SSF103473">
    <property type="entry name" value="MFS general substrate transporter"/>
    <property type="match status" value="1"/>
</dbReference>
<feature type="transmembrane region" description="Helical" evidence="4">
    <location>
        <begin position="336"/>
        <end position="359"/>
    </location>
</feature>
<feature type="transmembrane region" description="Helical" evidence="4">
    <location>
        <begin position="31"/>
        <end position="51"/>
    </location>
</feature>
<feature type="transmembrane region" description="Helical" evidence="4">
    <location>
        <begin position="156"/>
        <end position="181"/>
    </location>
</feature>
<dbReference type="PROSITE" id="PS50850">
    <property type="entry name" value="MFS"/>
    <property type="match status" value="1"/>
</dbReference>
<evidence type="ECO:0000256" key="1">
    <source>
        <dbReference type="ARBA" id="ARBA00022692"/>
    </source>
</evidence>
<dbReference type="Proteomes" id="UP000229340">
    <property type="component" value="Chromosome"/>
</dbReference>
<dbReference type="InterPro" id="IPR020846">
    <property type="entry name" value="MFS_dom"/>
</dbReference>
<keyword evidence="1 4" id="KW-0812">Transmembrane</keyword>
<gene>
    <name evidence="6" type="ORF">NP7_07530</name>
</gene>
<feature type="transmembrane region" description="Helical" evidence="4">
    <location>
        <begin position="71"/>
        <end position="90"/>
    </location>
</feature>